<proteinExistence type="predicted"/>
<dbReference type="EMBL" id="VBTY01000108">
    <property type="protein sequence ID" value="MDG3495546.1"/>
    <property type="molecule type" value="Genomic_DNA"/>
</dbReference>
<reference evidence="1" key="1">
    <citation type="submission" date="2019-05" db="EMBL/GenBank/DDBJ databases">
        <title>Whole genome sequencing of Pseudanabaena catenata USMAC16.</title>
        <authorList>
            <person name="Khan Z."/>
            <person name="Omar W.M."/>
            <person name="Convey P."/>
            <person name="Merican F."/>
            <person name="Najimudin N."/>
        </authorList>
    </citation>
    <scope>NUCLEOTIDE SEQUENCE</scope>
    <source>
        <strain evidence="1">USMAC16</strain>
    </source>
</reference>
<dbReference type="Gene3D" id="1.20.1260.10">
    <property type="match status" value="1"/>
</dbReference>
<evidence type="ECO:0000313" key="1">
    <source>
        <dbReference type="EMBL" id="MDG3495546.1"/>
    </source>
</evidence>
<accession>A0A9X4M817</accession>
<dbReference type="Proteomes" id="UP001152872">
    <property type="component" value="Unassembled WGS sequence"/>
</dbReference>
<dbReference type="InterPro" id="IPR012347">
    <property type="entry name" value="Ferritin-like"/>
</dbReference>
<name>A0A9X4M817_9CYAN</name>
<dbReference type="AlphaFoldDB" id="A0A9X4M817"/>
<sequence>MTVAYPHKLRGQLSAQDILERVVRQRDIHMVTLNRYRFNEQRSCKDLTDLIEKLDGKPRDLIKDLSHHIADEARHALWLTDLLYELGEDIGTPPGSSYIDEFERLIGYETIGSSPEDGIIESLAAINVTEKRGCEYFAAHIRALQKSEQTPENIKIRETIEKIMPEEVAHVRWGNRKLAEIGKKSEALHAKVDLAKRKYAAIEQAAYESGMDVLAGAEVRRVENLMKIVDTLPLWQRPQYLVDRLPQTLFSPELQKTRIDLAKKAWEKDPASFVEKFIPMFFAGNLKDTAAKAGEY</sequence>
<keyword evidence="2" id="KW-1185">Reference proteome</keyword>
<dbReference type="RefSeq" id="WP_009627678.1">
    <property type="nucleotide sequence ID" value="NZ_VBTY01000108.1"/>
</dbReference>
<evidence type="ECO:0000313" key="2">
    <source>
        <dbReference type="Proteomes" id="UP001152872"/>
    </source>
</evidence>
<dbReference type="CDD" id="cd00657">
    <property type="entry name" value="Ferritin_like"/>
    <property type="match status" value="1"/>
</dbReference>
<organism evidence="1 2">
    <name type="scientific">Pseudanabaena catenata USMAC16</name>
    <dbReference type="NCBI Taxonomy" id="1855837"/>
    <lineage>
        <taxon>Bacteria</taxon>
        <taxon>Bacillati</taxon>
        <taxon>Cyanobacteriota</taxon>
        <taxon>Cyanophyceae</taxon>
        <taxon>Pseudanabaenales</taxon>
        <taxon>Pseudanabaenaceae</taxon>
        <taxon>Pseudanabaena</taxon>
    </lineage>
</organism>
<gene>
    <name evidence="1" type="ORF">FEV09_13400</name>
</gene>
<comment type="caution">
    <text evidence="1">The sequence shown here is derived from an EMBL/GenBank/DDBJ whole genome shotgun (WGS) entry which is preliminary data.</text>
</comment>
<protein>
    <submittedName>
        <fullName evidence="1">Ferritin-like domain-containing protein</fullName>
    </submittedName>
</protein>
<dbReference type="InterPro" id="IPR009078">
    <property type="entry name" value="Ferritin-like_SF"/>
</dbReference>
<dbReference type="SUPFAM" id="SSF47240">
    <property type="entry name" value="Ferritin-like"/>
    <property type="match status" value="1"/>
</dbReference>